<dbReference type="AlphaFoldDB" id="A0A9J7AQQ2"/>
<evidence type="ECO:0000313" key="1">
    <source>
        <dbReference type="EMBL" id="UUX49720.1"/>
    </source>
</evidence>
<dbReference type="RefSeq" id="WP_257768550.1">
    <property type="nucleotide sequence ID" value="NZ_CP102480.1"/>
</dbReference>
<gene>
    <name evidence="1" type="ORF">NUH88_20265</name>
</gene>
<name>A0A9J7AQQ2_9PROT</name>
<protein>
    <submittedName>
        <fullName evidence="1">Uncharacterized protein</fullName>
    </submittedName>
</protein>
<reference evidence="1" key="1">
    <citation type="submission" date="2022-08" db="EMBL/GenBank/DDBJ databases">
        <title>Nisaea acidiphila sp. nov., isolated from a marine algal debris and emended description of the genus Nisaea Urios et al. 2008.</title>
        <authorList>
            <person name="Kwon K."/>
        </authorList>
    </citation>
    <scope>NUCLEOTIDE SEQUENCE</scope>
    <source>
        <strain evidence="1">MEBiC11861</strain>
    </source>
</reference>
<dbReference type="EMBL" id="CP102480">
    <property type="protein sequence ID" value="UUX49720.1"/>
    <property type="molecule type" value="Genomic_DNA"/>
</dbReference>
<dbReference type="KEGG" id="naci:NUH88_20265"/>
<keyword evidence="2" id="KW-1185">Reference proteome</keyword>
<accession>A0A9J7AQQ2</accession>
<evidence type="ECO:0000313" key="2">
    <source>
        <dbReference type="Proteomes" id="UP001060336"/>
    </source>
</evidence>
<organism evidence="1 2">
    <name type="scientific">Nisaea acidiphila</name>
    <dbReference type="NCBI Taxonomy" id="1862145"/>
    <lineage>
        <taxon>Bacteria</taxon>
        <taxon>Pseudomonadati</taxon>
        <taxon>Pseudomonadota</taxon>
        <taxon>Alphaproteobacteria</taxon>
        <taxon>Rhodospirillales</taxon>
        <taxon>Thalassobaculaceae</taxon>
        <taxon>Nisaea</taxon>
    </lineage>
</organism>
<dbReference type="Proteomes" id="UP001060336">
    <property type="component" value="Chromosome"/>
</dbReference>
<sequence length="134" mass="14789">MVDAIIYRGPSQTGDSSLLKNSQLGSLDLSGVDISRPSFNDVYSNVILEEESDAGQGLTAPENLSPAAAAFLAYMTKTPEELYFEQILKDKGITPEQYEMLPQKEKAELTREVMEEVRLRMEEDAAKKAAGKEV</sequence>
<proteinExistence type="predicted"/>